<dbReference type="AlphaFoldDB" id="A0A8J3BGG6"/>
<dbReference type="PANTHER" id="PTHR33055">
    <property type="entry name" value="TRANSPOSASE FOR INSERTION SEQUENCE ELEMENT IS1111A"/>
    <property type="match status" value="1"/>
</dbReference>
<evidence type="ECO:0000259" key="1">
    <source>
        <dbReference type="Pfam" id="PF01548"/>
    </source>
</evidence>
<organism evidence="2 3">
    <name type="scientific">Calditerricola satsumensis</name>
    <dbReference type="NCBI Taxonomy" id="373054"/>
    <lineage>
        <taxon>Bacteria</taxon>
        <taxon>Bacillati</taxon>
        <taxon>Bacillota</taxon>
        <taxon>Bacilli</taxon>
        <taxon>Bacillales</taxon>
        <taxon>Bacillaceae</taxon>
        <taxon>Calditerricola</taxon>
    </lineage>
</organism>
<dbReference type="Proteomes" id="UP000637720">
    <property type="component" value="Unassembled WGS sequence"/>
</dbReference>
<gene>
    <name evidence="2" type="ORF">GCM10007043_23560</name>
</gene>
<sequence>MEPTGHYWLNLAAYLRACDVPVVLVNPFHVKQTKEFVDNSPTKNDRKDALVIGKLIKDGHFVIPTWPQGDFAELRGLVHLRYQLMKNLQRLHARIRRWLDQYFPEFLDVFPDWEAKRPSCRFVSSRFRKMCVRIRPRSWFACGENTGYSGPWDFRALVPCAQAPSVPSV</sequence>
<feature type="domain" description="Transposase IS110-like N-terminal" evidence="1">
    <location>
        <begin position="1"/>
        <end position="104"/>
    </location>
</feature>
<dbReference type="GO" id="GO:0004803">
    <property type="term" value="F:transposase activity"/>
    <property type="evidence" value="ECO:0007669"/>
    <property type="project" value="InterPro"/>
</dbReference>
<keyword evidence="3" id="KW-1185">Reference proteome</keyword>
<comment type="caution">
    <text evidence="2">The sequence shown here is derived from an EMBL/GenBank/DDBJ whole genome shotgun (WGS) entry which is preliminary data.</text>
</comment>
<dbReference type="EMBL" id="BMOF01000099">
    <property type="protein sequence ID" value="GGK08824.1"/>
    <property type="molecule type" value="Genomic_DNA"/>
</dbReference>
<dbReference type="Pfam" id="PF01548">
    <property type="entry name" value="DEDD_Tnp_IS110"/>
    <property type="match status" value="1"/>
</dbReference>
<dbReference type="InterPro" id="IPR047650">
    <property type="entry name" value="Transpos_IS110"/>
</dbReference>
<evidence type="ECO:0000313" key="3">
    <source>
        <dbReference type="Proteomes" id="UP000637720"/>
    </source>
</evidence>
<evidence type="ECO:0000313" key="2">
    <source>
        <dbReference type="EMBL" id="GGK08824.1"/>
    </source>
</evidence>
<dbReference type="InterPro" id="IPR002525">
    <property type="entry name" value="Transp_IS110-like_N"/>
</dbReference>
<dbReference type="GO" id="GO:0006313">
    <property type="term" value="P:DNA transposition"/>
    <property type="evidence" value="ECO:0007669"/>
    <property type="project" value="InterPro"/>
</dbReference>
<proteinExistence type="predicted"/>
<accession>A0A8J3BGG6</accession>
<reference evidence="2" key="2">
    <citation type="submission" date="2020-09" db="EMBL/GenBank/DDBJ databases">
        <authorList>
            <person name="Sun Q."/>
            <person name="Ohkuma M."/>
        </authorList>
    </citation>
    <scope>NUCLEOTIDE SEQUENCE</scope>
    <source>
        <strain evidence="2">JCM 14719</strain>
    </source>
</reference>
<protein>
    <recommendedName>
        <fullName evidence="1">Transposase IS110-like N-terminal domain-containing protein</fullName>
    </recommendedName>
</protein>
<reference evidence="2" key="1">
    <citation type="journal article" date="2014" name="Int. J. Syst. Evol. Microbiol.">
        <title>Complete genome sequence of Corynebacterium casei LMG S-19264T (=DSM 44701T), isolated from a smear-ripened cheese.</title>
        <authorList>
            <consortium name="US DOE Joint Genome Institute (JGI-PGF)"/>
            <person name="Walter F."/>
            <person name="Albersmeier A."/>
            <person name="Kalinowski J."/>
            <person name="Ruckert C."/>
        </authorList>
    </citation>
    <scope>NUCLEOTIDE SEQUENCE</scope>
    <source>
        <strain evidence="2">JCM 14719</strain>
    </source>
</reference>
<name>A0A8J3BGG6_9BACI</name>
<dbReference type="GO" id="GO:0003677">
    <property type="term" value="F:DNA binding"/>
    <property type="evidence" value="ECO:0007669"/>
    <property type="project" value="InterPro"/>
</dbReference>
<dbReference type="PANTHER" id="PTHR33055:SF15">
    <property type="entry name" value="TRANSPOSASE-RELATED"/>
    <property type="match status" value="1"/>
</dbReference>